<keyword evidence="6" id="KW-0828">Tyrosine catabolism</keyword>
<protein>
    <recommendedName>
        <fullName evidence="4">4-hydroxyphenylpyruvate dioxygenase</fullName>
        <ecNumber evidence="4">1.13.11.27</ecNumber>
    </recommendedName>
</protein>
<dbReference type="GO" id="GO:0003868">
    <property type="term" value="F:4-hydroxyphenylpyruvate dioxygenase activity"/>
    <property type="evidence" value="ECO:0007669"/>
    <property type="project" value="UniProtKB-EC"/>
</dbReference>
<evidence type="ECO:0000256" key="7">
    <source>
        <dbReference type="ARBA" id="ARBA00023004"/>
    </source>
</evidence>
<dbReference type="SUPFAM" id="SSF54593">
    <property type="entry name" value="Glyoxalase/Bleomycin resistance protein/Dihydroxybiphenyl dioxygenase"/>
    <property type="match status" value="1"/>
</dbReference>
<comment type="caution">
    <text evidence="10">The sequence shown here is derived from an EMBL/GenBank/DDBJ whole genome shotgun (WGS) entry which is preliminary data.</text>
</comment>
<sequence length="158" mass="18060">MFFEDTCPFSKLNLSELTKYYEEPNQVTRFLQANSGPGLQHIGFATDNITDVATTCCQNGIKFIDPPEAYYKTLSQRINLKHCSVDLEELKKTGVLVDKELDNKGDQIGSLLQIFTEPLFEKNGFFIELIERRDQSTGFGENNIKALWESLEMSHKLK</sequence>
<accession>A0A4Z2DM26</accession>
<evidence type="ECO:0000313" key="10">
    <source>
        <dbReference type="EMBL" id="TNN17519.1"/>
    </source>
</evidence>
<keyword evidence="7" id="KW-0408">Iron</keyword>
<keyword evidence="11" id="KW-1185">Reference proteome</keyword>
<dbReference type="STRING" id="6182.A0A4Z2DM26"/>
<dbReference type="OrthoDB" id="414569at2759"/>
<evidence type="ECO:0000259" key="9">
    <source>
        <dbReference type="PROSITE" id="PS51819"/>
    </source>
</evidence>
<dbReference type="Proteomes" id="UP000311919">
    <property type="component" value="Unassembled WGS sequence"/>
</dbReference>
<dbReference type="PANTHER" id="PTHR11959">
    <property type="entry name" value="4-HYDROXYPHENYLPYRUVATE DIOXYGENASE"/>
    <property type="match status" value="1"/>
</dbReference>
<evidence type="ECO:0000256" key="3">
    <source>
        <dbReference type="ARBA" id="ARBA00005877"/>
    </source>
</evidence>
<gene>
    <name evidence="10" type="ORF">EWB00_010966</name>
</gene>
<keyword evidence="10" id="KW-0670">Pyruvate</keyword>
<keyword evidence="8" id="KW-0585">Phenylalanine catabolism</keyword>
<comment type="similarity">
    <text evidence="3">Belongs to the 4HPPD family.</text>
</comment>
<evidence type="ECO:0000256" key="4">
    <source>
        <dbReference type="ARBA" id="ARBA00013222"/>
    </source>
</evidence>
<evidence type="ECO:0000313" key="11">
    <source>
        <dbReference type="Proteomes" id="UP000311919"/>
    </source>
</evidence>
<keyword evidence="10" id="KW-0223">Dioxygenase</keyword>
<dbReference type="InterPro" id="IPR037523">
    <property type="entry name" value="VOC_core"/>
</dbReference>
<name>A0A4Z2DM26_SCHJA</name>
<dbReference type="InterPro" id="IPR005956">
    <property type="entry name" value="4OHPhenylPyrv_dOase"/>
</dbReference>
<comment type="pathway">
    <text evidence="2">Amino-acid degradation; L-phenylalanine degradation; acetoacetate and fumarate from L-phenylalanine: step 3/6.</text>
</comment>
<dbReference type="Gene3D" id="3.10.180.10">
    <property type="entry name" value="2,3-Dihydroxybiphenyl 1,2-Dioxygenase, domain 1"/>
    <property type="match status" value="1"/>
</dbReference>
<dbReference type="InterPro" id="IPR029068">
    <property type="entry name" value="Glyas_Bleomycin-R_OHBP_Dase"/>
</dbReference>
<dbReference type="EMBL" id="SKCS01000090">
    <property type="protein sequence ID" value="TNN17519.1"/>
    <property type="molecule type" value="Genomic_DNA"/>
</dbReference>
<evidence type="ECO:0000256" key="2">
    <source>
        <dbReference type="ARBA" id="ARBA00005162"/>
    </source>
</evidence>
<proteinExistence type="inferred from homology"/>
<dbReference type="EC" id="1.13.11.27" evidence="4"/>
<feature type="domain" description="VOC" evidence="9">
    <location>
        <begin position="1"/>
        <end position="117"/>
    </location>
</feature>
<dbReference type="PANTHER" id="PTHR11959:SF1">
    <property type="entry name" value="4-HYDROXYPHENYLPYRUVATE DIOXYGENASE"/>
    <property type="match status" value="1"/>
</dbReference>
<evidence type="ECO:0000256" key="8">
    <source>
        <dbReference type="ARBA" id="ARBA00023232"/>
    </source>
</evidence>
<keyword evidence="5" id="KW-0677">Repeat</keyword>
<dbReference type="AlphaFoldDB" id="A0A4Z2DM26"/>
<organism evidence="10 11">
    <name type="scientific">Schistosoma japonicum</name>
    <name type="common">Blood fluke</name>
    <dbReference type="NCBI Taxonomy" id="6182"/>
    <lineage>
        <taxon>Eukaryota</taxon>
        <taxon>Metazoa</taxon>
        <taxon>Spiralia</taxon>
        <taxon>Lophotrochozoa</taxon>
        <taxon>Platyhelminthes</taxon>
        <taxon>Trematoda</taxon>
        <taxon>Digenea</taxon>
        <taxon>Strigeidida</taxon>
        <taxon>Schistosomatoidea</taxon>
        <taxon>Schistosomatidae</taxon>
        <taxon>Schistosoma</taxon>
    </lineage>
</organism>
<dbReference type="PROSITE" id="PS51819">
    <property type="entry name" value="VOC"/>
    <property type="match status" value="1"/>
</dbReference>
<reference evidence="10 11" key="1">
    <citation type="submission" date="2019-03" db="EMBL/GenBank/DDBJ databases">
        <title>An improved genome assembly of the fluke Schistosoma japonicum.</title>
        <authorList>
            <person name="Hu W."/>
            <person name="Luo F."/>
            <person name="Yin M."/>
            <person name="Mo X."/>
            <person name="Sun C."/>
            <person name="Wu Q."/>
            <person name="Zhu B."/>
            <person name="Xiang M."/>
            <person name="Wang J."/>
            <person name="Wang Y."/>
            <person name="Zhang T."/>
            <person name="Xu B."/>
            <person name="Zheng H."/>
            <person name="Feng Z."/>
        </authorList>
    </citation>
    <scope>NUCLEOTIDE SEQUENCE [LARGE SCALE GENOMIC DNA]</scope>
    <source>
        <strain evidence="10">HuSjv2</strain>
        <tissue evidence="10">Worms</tissue>
    </source>
</reference>
<evidence type="ECO:0000256" key="5">
    <source>
        <dbReference type="ARBA" id="ARBA00022737"/>
    </source>
</evidence>
<dbReference type="GO" id="GO:0006572">
    <property type="term" value="P:L-tyrosine catabolic process"/>
    <property type="evidence" value="ECO:0007669"/>
    <property type="project" value="UniProtKB-KW"/>
</dbReference>
<dbReference type="GO" id="GO:0006559">
    <property type="term" value="P:L-phenylalanine catabolic process"/>
    <property type="evidence" value="ECO:0007669"/>
    <property type="project" value="UniProtKB-KW"/>
</dbReference>
<evidence type="ECO:0000256" key="1">
    <source>
        <dbReference type="ARBA" id="ARBA00001962"/>
    </source>
</evidence>
<evidence type="ECO:0000256" key="6">
    <source>
        <dbReference type="ARBA" id="ARBA00022878"/>
    </source>
</evidence>
<comment type="cofactor">
    <cofactor evidence="1">
        <name>Fe cation</name>
        <dbReference type="ChEBI" id="CHEBI:24875"/>
    </cofactor>
</comment>
<keyword evidence="10" id="KW-0560">Oxidoreductase</keyword>